<feature type="compositionally biased region" description="Low complexity" evidence="9">
    <location>
        <begin position="148"/>
        <end position="181"/>
    </location>
</feature>
<comment type="subcellular location">
    <subcellularLocation>
        <location evidence="1 8">Nucleus</location>
    </subcellularLocation>
</comment>
<comment type="similarity">
    <text evidence="2 8">Belongs to the Mediator complex subunit 4 family.</text>
</comment>
<dbReference type="GO" id="GO:0003712">
    <property type="term" value="F:transcription coregulator activity"/>
    <property type="evidence" value="ECO:0007669"/>
    <property type="project" value="InterPro"/>
</dbReference>
<evidence type="ECO:0000256" key="1">
    <source>
        <dbReference type="ARBA" id="ARBA00004123"/>
    </source>
</evidence>
<evidence type="ECO:0000256" key="9">
    <source>
        <dbReference type="SAM" id="MobiDB-lite"/>
    </source>
</evidence>
<keyword evidence="4 8" id="KW-0805">Transcription regulation</keyword>
<accession>A0AAJ0C0R5</accession>
<keyword evidence="6 8" id="KW-0539">Nucleus</keyword>
<dbReference type="EMBL" id="MU839006">
    <property type="protein sequence ID" value="KAK1768020.1"/>
    <property type="molecule type" value="Genomic_DNA"/>
</dbReference>
<evidence type="ECO:0000256" key="6">
    <source>
        <dbReference type="ARBA" id="ARBA00023242"/>
    </source>
</evidence>
<evidence type="ECO:0000256" key="2">
    <source>
        <dbReference type="ARBA" id="ARBA00009626"/>
    </source>
</evidence>
<feature type="compositionally biased region" description="Low complexity" evidence="9">
    <location>
        <begin position="314"/>
        <end position="324"/>
    </location>
</feature>
<feature type="compositionally biased region" description="Gly residues" evidence="9">
    <location>
        <begin position="325"/>
        <end position="334"/>
    </location>
</feature>
<keyword evidence="8" id="KW-0010">Activator</keyword>
<keyword evidence="11" id="KW-1185">Reference proteome</keyword>
<reference evidence="10" key="1">
    <citation type="submission" date="2023-06" db="EMBL/GenBank/DDBJ databases">
        <title>Genome-scale phylogeny and comparative genomics of the fungal order Sordariales.</title>
        <authorList>
            <consortium name="Lawrence Berkeley National Laboratory"/>
            <person name="Hensen N."/>
            <person name="Bonometti L."/>
            <person name="Westerberg I."/>
            <person name="Brannstrom I.O."/>
            <person name="Guillou S."/>
            <person name="Cros-Aarteil S."/>
            <person name="Calhoun S."/>
            <person name="Haridas S."/>
            <person name="Kuo A."/>
            <person name="Mondo S."/>
            <person name="Pangilinan J."/>
            <person name="Riley R."/>
            <person name="Labutti K."/>
            <person name="Andreopoulos B."/>
            <person name="Lipzen A."/>
            <person name="Chen C."/>
            <person name="Yanf M."/>
            <person name="Daum C."/>
            <person name="Ng V."/>
            <person name="Clum A."/>
            <person name="Steindorff A."/>
            <person name="Ohm R."/>
            <person name="Martin F."/>
            <person name="Silar P."/>
            <person name="Natvig D."/>
            <person name="Lalanne C."/>
            <person name="Gautier V."/>
            <person name="Ament-Velasquez S.L."/>
            <person name="Kruys A."/>
            <person name="Hutchinson M.I."/>
            <person name="Powell A.J."/>
            <person name="Barry K."/>
            <person name="Miller A.N."/>
            <person name="Grigoriev I.V."/>
            <person name="Debuchy R."/>
            <person name="Gladieux P."/>
            <person name="Thoren M.H."/>
            <person name="Johannesson H."/>
        </authorList>
    </citation>
    <scope>NUCLEOTIDE SEQUENCE</scope>
    <source>
        <strain evidence="10">8032-3</strain>
    </source>
</reference>
<feature type="compositionally biased region" description="Basic and acidic residues" evidence="9">
    <location>
        <begin position="242"/>
        <end position="302"/>
    </location>
</feature>
<keyword evidence="5 8" id="KW-0804">Transcription</keyword>
<evidence type="ECO:0000313" key="11">
    <source>
        <dbReference type="Proteomes" id="UP001244011"/>
    </source>
</evidence>
<evidence type="ECO:0000256" key="3">
    <source>
        <dbReference type="ARBA" id="ARBA00020629"/>
    </source>
</evidence>
<evidence type="ECO:0000256" key="7">
    <source>
        <dbReference type="ARBA" id="ARBA00031257"/>
    </source>
</evidence>
<sequence length="353" mass="37638">MDKYIDSRFDRVERALASLIDSISKYTPSSTQASELAASDRELSNGLTQLQTHQNNYARIQKLRQETADLDAQIKNTISVLWTTRKEITATPTTTYPPSGPKYQFTYAELLNYARRISRTTLPPPGVTNGVDLTAPPPPTGPPISQNGDPGTTTPAGADGTTASASGAATPVATTGGADAPSSSSQPTGAIDASQTSTTATALPEHMLPAVNLLEGAVFHPWPAEERIRGGALAVNQQLREAGVDPRGHDPEEEEEARRRRAEAEEAERRRLLEHERERRAAEERDRAAARERARAREREEAGGAGGEGDAWRRGSVAAPAAGEAGAGGAGAGSGEKKQFQFMGDLDDDDDDD</sequence>
<gene>
    <name evidence="8" type="primary">MED4</name>
    <name evidence="10" type="ORF">QBC33DRAFT_470528</name>
</gene>
<dbReference type="Proteomes" id="UP001244011">
    <property type="component" value="Unassembled WGS sequence"/>
</dbReference>
<feature type="region of interest" description="Disordered" evidence="9">
    <location>
        <begin position="119"/>
        <end position="197"/>
    </location>
</feature>
<dbReference type="GO" id="GO:0016592">
    <property type="term" value="C:mediator complex"/>
    <property type="evidence" value="ECO:0007669"/>
    <property type="project" value="InterPro"/>
</dbReference>
<dbReference type="AlphaFoldDB" id="A0AAJ0C0R5"/>
<comment type="subunit">
    <text evidence="8">Component of the Mediator complex.</text>
</comment>
<feature type="region of interest" description="Disordered" evidence="9">
    <location>
        <begin position="240"/>
        <end position="353"/>
    </location>
</feature>
<dbReference type="GO" id="GO:0006357">
    <property type="term" value="P:regulation of transcription by RNA polymerase II"/>
    <property type="evidence" value="ECO:0007669"/>
    <property type="project" value="InterPro"/>
</dbReference>
<organism evidence="10 11">
    <name type="scientific">Phialemonium atrogriseum</name>
    <dbReference type="NCBI Taxonomy" id="1093897"/>
    <lineage>
        <taxon>Eukaryota</taxon>
        <taxon>Fungi</taxon>
        <taxon>Dikarya</taxon>
        <taxon>Ascomycota</taxon>
        <taxon>Pezizomycotina</taxon>
        <taxon>Sordariomycetes</taxon>
        <taxon>Sordariomycetidae</taxon>
        <taxon>Cephalothecales</taxon>
        <taxon>Cephalothecaceae</taxon>
        <taxon>Phialemonium</taxon>
    </lineage>
</organism>
<evidence type="ECO:0000256" key="5">
    <source>
        <dbReference type="ARBA" id="ARBA00023163"/>
    </source>
</evidence>
<dbReference type="Pfam" id="PF10018">
    <property type="entry name" value="Med4"/>
    <property type="match status" value="1"/>
</dbReference>
<evidence type="ECO:0000256" key="8">
    <source>
        <dbReference type="RuleBase" id="RU364141"/>
    </source>
</evidence>
<evidence type="ECO:0000313" key="10">
    <source>
        <dbReference type="EMBL" id="KAK1768020.1"/>
    </source>
</evidence>
<proteinExistence type="inferred from homology"/>
<protein>
    <recommendedName>
        <fullName evidence="3 8">Mediator of RNA polymerase II transcription subunit 4</fullName>
    </recommendedName>
    <alternativeName>
        <fullName evidence="7 8">Mediator complex subunit 4</fullName>
    </alternativeName>
</protein>
<evidence type="ECO:0000256" key="4">
    <source>
        <dbReference type="ARBA" id="ARBA00023015"/>
    </source>
</evidence>
<name>A0AAJ0C0R5_9PEZI</name>
<comment type="caution">
    <text evidence="10">The sequence shown here is derived from an EMBL/GenBank/DDBJ whole genome shotgun (WGS) entry which is preliminary data.</text>
</comment>
<comment type="function">
    <text evidence="8">Component of the Mediator complex, a coactivator involved in the regulated transcription of nearly all RNA polymerase II-dependent genes. Mediator functions as a bridge to convey information from gene-specific regulatory proteins to the basal RNA polymerase II transcription machinery. Mediator is recruited to promoters by direct interactions with regulatory proteins and serves as a scaffold for the assembly of a functional preinitiation complex with RNA polymerase II and the general transcription factors.</text>
</comment>
<feature type="compositionally biased region" description="Polar residues" evidence="9">
    <location>
        <begin position="182"/>
        <end position="197"/>
    </location>
</feature>
<dbReference type="InterPro" id="IPR019258">
    <property type="entry name" value="Mediator_Med4"/>
</dbReference>